<dbReference type="AlphaFoldDB" id="A0A9Q9YVR3"/>
<keyword evidence="1" id="KW-0863">Zinc-finger</keyword>
<name>A0A9Q9YVR3_CYPCA</name>
<dbReference type="Proteomes" id="UP001155660">
    <property type="component" value="Chromosome A15"/>
</dbReference>
<feature type="compositionally biased region" description="Polar residues" evidence="3">
    <location>
        <begin position="14"/>
        <end position="25"/>
    </location>
</feature>
<feature type="region of interest" description="Disordered" evidence="3">
    <location>
        <begin position="1"/>
        <end position="34"/>
    </location>
</feature>
<dbReference type="SMR" id="A0A9Q9YVR3"/>
<dbReference type="PANTHER" id="PTHR47331">
    <property type="entry name" value="PHD-TYPE DOMAIN-CONTAINING PROTEIN"/>
    <property type="match status" value="1"/>
</dbReference>
<keyword evidence="2" id="KW-0175">Coiled coil</keyword>
<dbReference type="KEGG" id="ccar:122147619"/>
<dbReference type="PROSITE" id="PS50158">
    <property type="entry name" value="ZF_CCHC"/>
    <property type="match status" value="1"/>
</dbReference>
<dbReference type="GO" id="GO:0008270">
    <property type="term" value="F:zinc ion binding"/>
    <property type="evidence" value="ECO:0007669"/>
    <property type="project" value="UniProtKB-KW"/>
</dbReference>
<gene>
    <name evidence="5" type="primary">LOC122147619</name>
</gene>
<organism evidence="5">
    <name type="scientific">Cyprinus carpio</name>
    <name type="common">Common carp</name>
    <dbReference type="NCBI Taxonomy" id="7962"/>
    <lineage>
        <taxon>Eukaryota</taxon>
        <taxon>Metazoa</taxon>
        <taxon>Chordata</taxon>
        <taxon>Craniata</taxon>
        <taxon>Vertebrata</taxon>
        <taxon>Euteleostomi</taxon>
        <taxon>Actinopterygii</taxon>
        <taxon>Neopterygii</taxon>
        <taxon>Teleostei</taxon>
        <taxon>Ostariophysi</taxon>
        <taxon>Cypriniformes</taxon>
        <taxon>Cyprinidae</taxon>
        <taxon>Cyprininae</taxon>
        <taxon>Cyprinus</taxon>
    </lineage>
</organism>
<proteinExistence type="predicted"/>
<evidence type="ECO:0000259" key="4">
    <source>
        <dbReference type="PROSITE" id="PS50158"/>
    </source>
</evidence>
<keyword evidence="1" id="KW-0862">Zinc</keyword>
<dbReference type="InterPro" id="IPR005312">
    <property type="entry name" value="DUF1759"/>
</dbReference>
<dbReference type="InterPro" id="IPR001878">
    <property type="entry name" value="Znf_CCHC"/>
</dbReference>
<evidence type="ECO:0000256" key="1">
    <source>
        <dbReference type="PROSITE-ProRule" id="PRU00047"/>
    </source>
</evidence>
<dbReference type="RefSeq" id="XP_042626645.1">
    <property type="nucleotide sequence ID" value="XM_042770711.1"/>
</dbReference>
<evidence type="ECO:0000256" key="2">
    <source>
        <dbReference type="SAM" id="Coils"/>
    </source>
</evidence>
<reference evidence="5" key="1">
    <citation type="submission" date="2025-08" db="UniProtKB">
        <authorList>
            <consortium name="RefSeq"/>
        </authorList>
    </citation>
    <scope>IDENTIFICATION</scope>
    <source>
        <tissue evidence="5">Muscle</tissue>
    </source>
</reference>
<feature type="domain" description="CCHC-type" evidence="4">
    <location>
        <begin position="591"/>
        <end position="605"/>
    </location>
</feature>
<evidence type="ECO:0000256" key="3">
    <source>
        <dbReference type="SAM" id="MobiDB-lite"/>
    </source>
</evidence>
<keyword evidence="1" id="KW-0479">Metal-binding</keyword>
<dbReference type="PANTHER" id="PTHR47331:SF5">
    <property type="entry name" value="RIBONUCLEASE H"/>
    <property type="match status" value="1"/>
</dbReference>
<dbReference type="GO" id="GO:0003676">
    <property type="term" value="F:nucleic acid binding"/>
    <property type="evidence" value="ECO:0007669"/>
    <property type="project" value="InterPro"/>
</dbReference>
<dbReference type="Pfam" id="PF03564">
    <property type="entry name" value="DUF1759"/>
    <property type="match status" value="1"/>
</dbReference>
<protein>
    <submittedName>
        <fullName evidence="5">Uncharacterized protein LOC122147619</fullName>
    </submittedName>
</protein>
<dbReference type="GeneID" id="122147619"/>
<sequence>MSKSVAGAKEADGQTDSHNVETQSEGTRHSKRKHVLTEKMLAYQQEESQKKEKKIASLYNQWKIEARSAREHLKSDALESQLAILSDTLETAKHKVLCAYDEFRQHVSPTIEMRRKMDACEAVTADIIKIVNERITGVDGDFDGKREKRRLRTLLDHQYAHSIFGSTVSQFSQKTSNSSHRSVISSLEAKRVDAAAEVAAKQAAYDVLLEESKQREKIKRLEAQHKRALDVEVKELERIQAQRDLKAAQAKLEIYNQETEKEKTNLSKDCSSSNGSDSDLSLVSMEKQETFQKVCGETKKATVEASATDIPLLIQAFQDGMSMSKLPVPEPPVFTGDPIHFIEFKQSFVALVDKKTISSADKLFYLKKYVSGPARKALEGTFFRTDDEAYQDAWNKLNNRYGQPFVIQKAFREKLASWPRIHPKDAISLQAFSDFLNACQGAMPHVKGLQILNDYQENQKLVLKLPDWAISRWNRQVTQSLSENHEYPTFKEFAAFVSTESEIACNPVTSFHILRAAEPVTEKINLKETKRNRVRVFTTQSNAESRKVIKPVNKILCVLCQEDNHQLDSCCSFLSKPLEERRKYVQEKRLCYGCLKPGHSAKECRCRLTCNVCKRRHPTSLHDDNFVKMIRILPSAARSQSDPNDVTNAMALSVTGEERNTYTSMIVPVWVYTKQNPSYERLVYALLDSQSDTTFIDKGVCDDLQTTTFPVQLKLTTMLGKDTVLQSERVSGLQVRAYKSGNYIDLPPTYTKDCIPVNHSHIPTCEVAKNWNHLTALVGKIPPLQDCDVALLIGYNCSRSMAPREVIIGGHEEPYAIRTDLGWSIVGCSSPHSDMSGVSGLCHRITVKEFPSITPGDVIRVLESEFKDTEEETTKVSQDDILFLEKLKEGIQKNVHGHYQMPLPFKVRPKLPNNKQCAMVRLSHLKRKLVKDEGRIVLVDKLRVVFDCSARLCKLWLEASCN</sequence>
<dbReference type="OrthoDB" id="10051210at2759"/>
<evidence type="ECO:0000313" key="5">
    <source>
        <dbReference type="RefSeq" id="XP_042626645.1"/>
    </source>
</evidence>
<accession>A0A9Q9YVR3</accession>
<feature type="coiled-coil region" evidence="2">
    <location>
        <begin position="231"/>
        <end position="265"/>
    </location>
</feature>